<dbReference type="Gene3D" id="3.60.15.10">
    <property type="entry name" value="Ribonuclease Z/Hydroxyacylglutathione hydrolase-like"/>
    <property type="match status" value="1"/>
</dbReference>
<dbReference type="RefSeq" id="WP_092855210.1">
    <property type="nucleotide sequence ID" value="NZ_FMAH01000049.1"/>
</dbReference>
<dbReference type="AlphaFoldDB" id="A0A1C3X0F9"/>
<dbReference type="Pfam" id="PF12706">
    <property type="entry name" value="Lactamase_B_2"/>
    <property type="match status" value="1"/>
</dbReference>
<keyword evidence="3" id="KW-1185">Reference proteome</keyword>
<dbReference type="Proteomes" id="UP000199435">
    <property type="component" value="Unassembled WGS sequence"/>
</dbReference>
<organism evidence="2 3">
    <name type="scientific">Rhizobium miluonense</name>
    <dbReference type="NCBI Taxonomy" id="411945"/>
    <lineage>
        <taxon>Bacteria</taxon>
        <taxon>Pseudomonadati</taxon>
        <taxon>Pseudomonadota</taxon>
        <taxon>Alphaproteobacteria</taxon>
        <taxon>Hyphomicrobiales</taxon>
        <taxon>Rhizobiaceae</taxon>
        <taxon>Rhizobium/Agrobacterium group</taxon>
        <taxon>Rhizobium</taxon>
    </lineage>
</organism>
<dbReference type="InterPro" id="IPR036866">
    <property type="entry name" value="RibonucZ/Hydroxyglut_hydro"/>
</dbReference>
<dbReference type="SUPFAM" id="SSF56281">
    <property type="entry name" value="Metallo-hydrolase/oxidoreductase"/>
    <property type="match status" value="1"/>
</dbReference>
<name>A0A1C3X0F9_9HYPH</name>
<dbReference type="STRING" id="411945.GA0061102_104935"/>
<dbReference type="SMART" id="SM00849">
    <property type="entry name" value="Lactamase_B"/>
    <property type="match status" value="1"/>
</dbReference>
<dbReference type="NCBIfam" id="NF001911">
    <property type="entry name" value="PRK00685.1"/>
    <property type="match status" value="1"/>
</dbReference>
<sequence>MTRASFTRMRFLGVAAYEVITREGLRVLLDPFLTGNPASPARAEDFDQVDLIIVTHAAMDHLGDTAVIARRTGAPVICGGEVKAFLTGQGIPTTQVRTSAWGMRLSVAGIEVQTVECRHCSHMTMPDGTFISGIPLSYVIMLDDNVRLYHPGDTSLFSDMKLLAELYRPTIGSIGIANPDGVSSPGPGEKLTSDLSPEEGVLASQWLGLRTVLPCHYTNPENHQVTAFVEAIDQARTRGETVPEAIVMRPGEWLEIDHDGTARRAPVSSF</sequence>
<evidence type="ECO:0000313" key="3">
    <source>
        <dbReference type="Proteomes" id="UP000199435"/>
    </source>
</evidence>
<dbReference type="PANTHER" id="PTHR43546:SF3">
    <property type="entry name" value="UPF0173 METAL-DEPENDENT HYDROLASE MJ1163"/>
    <property type="match status" value="1"/>
</dbReference>
<evidence type="ECO:0000313" key="2">
    <source>
        <dbReference type="EMBL" id="SCB45616.1"/>
    </source>
</evidence>
<proteinExistence type="predicted"/>
<protein>
    <submittedName>
        <fullName evidence="2">L-ascorbate metabolism protein UlaG, beta-lactamase superfamily</fullName>
    </submittedName>
</protein>
<dbReference type="InterPro" id="IPR050114">
    <property type="entry name" value="UPF0173_UPF0282_UlaG_hydrolase"/>
</dbReference>
<dbReference type="InterPro" id="IPR001279">
    <property type="entry name" value="Metallo-B-lactamas"/>
</dbReference>
<dbReference type="OrthoDB" id="9789133at2"/>
<reference evidence="3" key="1">
    <citation type="submission" date="2016-08" db="EMBL/GenBank/DDBJ databases">
        <authorList>
            <person name="Varghese N."/>
            <person name="Submissions Spin"/>
        </authorList>
    </citation>
    <scope>NUCLEOTIDE SEQUENCE [LARGE SCALE GENOMIC DNA]</scope>
    <source>
        <strain evidence="3">HAMBI 2971</strain>
    </source>
</reference>
<dbReference type="EMBL" id="FMAH01000049">
    <property type="protein sequence ID" value="SCB45616.1"/>
    <property type="molecule type" value="Genomic_DNA"/>
</dbReference>
<evidence type="ECO:0000259" key="1">
    <source>
        <dbReference type="SMART" id="SM00849"/>
    </source>
</evidence>
<gene>
    <name evidence="2" type="ORF">GA0061102_104935</name>
</gene>
<feature type="domain" description="Metallo-beta-lactamase" evidence="1">
    <location>
        <begin position="13"/>
        <end position="206"/>
    </location>
</feature>
<accession>A0A1C3X0F9</accession>
<dbReference type="PANTHER" id="PTHR43546">
    <property type="entry name" value="UPF0173 METAL-DEPENDENT HYDROLASE MJ1163-RELATED"/>
    <property type="match status" value="1"/>
</dbReference>